<dbReference type="InterPro" id="IPR008979">
    <property type="entry name" value="Galactose-bd-like_sf"/>
</dbReference>
<protein>
    <submittedName>
        <fullName evidence="1">Uncharacterized protein</fullName>
    </submittedName>
</protein>
<dbReference type="SUPFAM" id="SSF49785">
    <property type="entry name" value="Galactose-binding domain-like"/>
    <property type="match status" value="1"/>
</dbReference>
<evidence type="ECO:0000313" key="2">
    <source>
        <dbReference type="Proteomes" id="UP000285456"/>
    </source>
</evidence>
<dbReference type="OrthoDB" id="2973761at2"/>
<reference evidence="1 2" key="1">
    <citation type="journal article" date="2007" name="Int. J. Syst. Evol. Microbiol.">
        <title>Oceanobacillus profundus sp. nov., isolated from a deep-sea sediment core.</title>
        <authorList>
            <person name="Kim Y.G."/>
            <person name="Choi D.H."/>
            <person name="Hyun S."/>
            <person name="Cho B.C."/>
        </authorList>
    </citation>
    <scope>NUCLEOTIDE SEQUENCE [LARGE SCALE GENOMIC DNA]</scope>
    <source>
        <strain evidence="1 2">DSM 18246</strain>
    </source>
</reference>
<gene>
    <name evidence="1" type="ORF">D1B32_12355</name>
</gene>
<sequence>MSIGRIQLNRTIEKIIKHYLNHGRYPSFQTITSHLSSWLRKHHPGAPTFKPNKARKKEASNHKSYNQNIKEIHTDLSDAYQATIGHTKQVMDNFDYIETERKKLKHDLLLLEKDIDKLLMLETNVDYRYFEGEIIGFENASYVNQELSSISLDLENQKVTLKDTNHLSSKIKINPSLASFKTLMPASRTAALESLSRAFDDKSNTAWWEVVKTKTPGSTEDESSSGMRAELTVLFEEVTVVNEIRYLPHHGKTVSTKIEFTADGRSFHPLPGNHNFRDVTDLEVWEFDPITTIGFKFIYEKKEHDDRSAGQYQFYFGAKDISFFQKKYESEGILYTEPIAFNMPVRVLSMEANHSLPSGTAVDYEVAVYRNDKVVNELNWHPISSLDDANPRYSQYIEFNTKYYRTAHMQKAEATGEIINGMRLFRLIKDNGEPIISEIWDSVELGTEKETFDNIKNAKLFRGINQWKRERIYTPFSGEVPLNHVWNDIYNKRPENIKIDYLPISNTLDLTGSEGGKRDNFFRFTTCVYVDEEKVQPLSLSLIKTLSNGIRNRLGTYAVYINQQRQKTTHDEVTMTLNPGWNEIMILYHWGNMQERKDLPADILPDETYLGKFNFLDQTKIRADIQPMTFIEKDRLFYNVSPNNRSYFTIHERQVVLNYLPSNCLFQFRYEADISEELAMQELILRATLKRSNGNSNATPSINQLKLRIR</sequence>
<dbReference type="RefSeq" id="WP_118889579.1">
    <property type="nucleotide sequence ID" value="NZ_PHUT01000007.1"/>
</dbReference>
<evidence type="ECO:0000313" key="1">
    <source>
        <dbReference type="EMBL" id="RHW32021.1"/>
    </source>
</evidence>
<comment type="caution">
    <text evidence="1">The sequence shown here is derived from an EMBL/GenBank/DDBJ whole genome shotgun (WGS) entry which is preliminary data.</text>
</comment>
<organism evidence="1 2">
    <name type="scientific">Oceanobacillus profundus</name>
    <dbReference type="NCBI Taxonomy" id="372463"/>
    <lineage>
        <taxon>Bacteria</taxon>
        <taxon>Bacillati</taxon>
        <taxon>Bacillota</taxon>
        <taxon>Bacilli</taxon>
        <taxon>Bacillales</taxon>
        <taxon>Bacillaceae</taxon>
        <taxon>Oceanobacillus</taxon>
    </lineage>
</organism>
<proteinExistence type="predicted"/>
<accession>A0A417YGT0</accession>
<dbReference type="AlphaFoldDB" id="A0A417YGT0"/>
<dbReference type="Proteomes" id="UP000285456">
    <property type="component" value="Unassembled WGS sequence"/>
</dbReference>
<name>A0A417YGT0_9BACI</name>
<dbReference type="Gene3D" id="2.60.120.260">
    <property type="entry name" value="Galactose-binding domain-like"/>
    <property type="match status" value="1"/>
</dbReference>
<keyword evidence="2" id="KW-1185">Reference proteome</keyword>
<dbReference type="EMBL" id="QWEH01000007">
    <property type="protein sequence ID" value="RHW32021.1"/>
    <property type="molecule type" value="Genomic_DNA"/>
</dbReference>